<evidence type="ECO:0000259" key="1">
    <source>
        <dbReference type="Pfam" id="PF01909"/>
    </source>
</evidence>
<organism evidence="2 3">
    <name type="scientific">Photobacterium sanguinicancri</name>
    <dbReference type="NCBI Taxonomy" id="875932"/>
    <lineage>
        <taxon>Bacteria</taxon>
        <taxon>Pseudomonadati</taxon>
        <taxon>Pseudomonadota</taxon>
        <taxon>Gammaproteobacteria</taxon>
        <taxon>Vibrionales</taxon>
        <taxon>Vibrionaceae</taxon>
        <taxon>Photobacterium</taxon>
    </lineage>
</organism>
<name>A0AAW7Y715_9GAMM</name>
<dbReference type="InterPro" id="IPR002934">
    <property type="entry name" value="Polymerase_NTP_transf_dom"/>
</dbReference>
<evidence type="ECO:0000313" key="2">
    <source>
        <dbReference type="EMBL" id="MDO6542554.1"/>
    </source>
</evidence>
<reference evidence="2" key="1">
    <citation type="submission" date="2023-07" db="EMBL/GenBank/DDBJ databases">
        <title>Genome content predicts the carbon catabolic preferences of heterotrophic bacteria.</title>
        <authorList>
            <person name="Gralka M."/>
        </authorList>
    </citation>
    <scope>NUCLEOTIDE SEQUENCE</scope>
    <source>
        <strain evidence="2">G2M05</strain>
    </source>
</reference>
<dbReference type="RefSeq" id="WP_303499034.1">
    <property type="nucleotide sequence ID" value="NZ_JAUOPU010000006.1"/>
</dbReference>
<evidence type="ECO:0000313" key="3">
    <source>
        <dbReference type="Proteomes" id="UP001170624"/>
    </source>
</evidence>
<protein>
    <recommendedName>
        <fullName evidence="1">Polymerase nucleotidyl transferase domain-containing protein</fullName>
    </recommendedName>
</protein>
<dbReference type="GO" id="GO:0016779">
    <property type="term" value="F:nucleotidyltransferase activity"/>
    <property type="evidence" value="ECO:0007669"/>
    <property type="project" value="InterPro"/>
</dbReference>
<dbReference type="Pfam" id="PF01909">
    <property type="entry name" value="NTP_transf_2"/>
    <property type="match status" value="1"/>
</dbReference>
<sequence length="95" mass="10304">MTAKEVSQYLILHCKALKHFDAYMFGSTLNGVGHDIDILIVGPSGEPLSALKTEISIAGKELPFDMLYMLPSEAVETDFVNSEGCIQLSVIASQN</sequence>
<gene>
    <name evidence="2" type="ORF">Q4568_08420</name>
</gene>
<dbReference type="Proteomes" id="UP001170624">
    <property type="component" value="Unassembled WGS sequence"/>
</dbReference>
<proteinExistence type="predicted"/>
<dbReference type="EMBL" id="JAUOPU010000006">
    <property type="protein sequence ID" value="MDO6542554.1"/>
    <property type="molecule type" value="Genomic_DNA"/>
</dbReference>
<accession>A0AAW7Y715</accession>
<feature type="domain" description="Polymerase nucleotidyl transferase" evidence="1">
    <location>
        <begin position="19"/>
        <end position="55"/>
    </location>
</feature>
<dbReference type="AlphaFoldDB" id="A0AAW7Y715"/>
<comment type="caution">
    <text evidence="2">The sequence shown here is derived from an EMBL/GenBank/DDBJ whole genome shotgun (WGS) entry which is preliminary data.</text>
</comment>